<dbReference type="Pfam" id="PF17734">
    <property type="entry name" value="Spt46"/>
    <property type="match status" value="1"/>
</dbReference>
<dbReference type="InterPro" id="IPR040879">
    <property type="entry name" value="Spt46-like"/>
</dbReference>
<dbReference type="Proteomes" id="UP000824782">
    <property type="component" value="Unassembled WGS sequence"/>
</dbReference>
<dbReference type="EMBL" id="WNYA01000009">
    <property type="protein sequence ID" value="KAG8555906.1"/>
    <property type="molecule type" value="Genomic_DNA"/>
</dbReference>
<keyword evidence="3" id="KW-1185">Reference proteome</keyword>
<dbReference type="GO" id="GO:0031965">
    <property type="term" value="C:nuclear membrane"/>
    <property type="evidence" value="ECO:0007669"/>
    <property type="project" value="TreeGrafter"/>
</dbReference>
<proteinExistence type="predicted"/>
<reference evidence="2" key="1">
    <citation type="thesis" date="2020" institute="ProQuest LLC" country="789 East Eisenhower Parkway, Ann Arbor, MI, USA">
        <title>Comparative Genomics and Chromosome Evolution.</title>
        <authorList>
            <person name="Mudd A.B."/>
        </authorList>
    </citation>
    <scope>NUCLEOTIDE SEQUENCE</scope>
    <source>
        <strain evidence="2">237g6f4</strain>
        <tissue evidence="2">Blood</tissue>
    </source>
</reference>
<evidence type="ECO:0000256" key="1">
    <source>
        <dbReference type="SAM" id="MobiDB-lite"/>
    </source>
</evidence>
<evidence type="ECO:0000313" key="3">
    <source>
        <dbReference type="Proteomes" id="UP000824782"/>
    </source>
</evidence>
<gene>
    <name evidence="2" type="ORF">GDO81_017854</name>
</gene>
<dbReference type="GO" id="GO:0009566">
    <property type="term" value="P:fertilization"/>
    <property type="evidence" value="ECO:0007669"/>
    <property type="project" value="TreeGrafter"/>
</dbReference>
<feature type="region of interest" description="Disordered" evidence="1">
    <location>
        <begin position="122"/>
        <end position="144"/>
    </location>
</feature>
<sequence>MFCHSNYIQTTSKGMELRLATKCKQEPTKLCSSPEIQQTPYPSPSHSNMTRLTSQDILGVCKSLVPKENGYCCAGCCHSFQTTSALLVHVSNGRSEGFSCAAFYQKFKTFWYNDDKIKAPDTCTKKRRDRGKKTGGKRKRKLNT</sequence>
<protein>
    <submittedName>
        <fullName evidence="2">Uncharacterized protein</fullName>
    </submittedName>
</protein>
<dbReference type="AlphaFoldDB" id="A0AAV7AA60"/>
<name>A0AAV7AA60_ENGPU</name>
<dbReference type="PANTHER" id="PTHR33517">
    <property type="entry name" value="PROTEIN FAM170B-RELATED"/>
    <property type="match status" value="1"/>
</dbReference>
<dbReference type="PANTHER" id="PTHR33517:SF4">
    <property type="entry name" value="SPERMATOGENESIS-ASSOCIATED PROTEIN 46"/>
    <property type="match status" value="1"/>
</dbReference>
<accession>A0AAV7AA60</accession>
<organism evidence="2 3">
    <name type="scientific">Engystomops pustulosus</name>
    <name type="common">Tungara frog</name>
    <name type="synonym">Physalaemus pustulosus</name>
    <dbReference type="NCBI Taxonomy" id="76066"/>
    <lineage>
        <taxon>Eukaryota</taxon>
        <taxon>Metazoa</taxon>
        <taxon>Chordata</taxon>
        <taxon>Craniata</taxon>
        <taxon>Vertebrata</taxon>
        <taxon>Euteleostomi</taxon>
        <taxon>Amphibia</taxon>
        <taxon>Batrachia</taxon>
        <taxon>Anura</taxon>
        <taxon>Neobatrachia</taxon>
        <taxon>Hyloidea</taxon>
        <taxon>Leptodactylidae</taxon>
        <taxon>Leiuperinae</taxon>
        <taxon>Engystomops</taxon>
    </lineage>
</organism>
<comment type="caution">
    <text evidence="2">The sequence shown here is derived from an EMBL/GenBank/DDBJ whole genome shotgun (WGS) entry which is preliminary data.</text>
</comment>
<evidence type="ECO:0000313" key="2">
    <source>
        <dbReference type="EMBL" id="KAG8555906.1"/>
    </source>
</evidence>
<feature type="compositionally biased region" description="Basic residues" evidence="1">
    <location>
        <begin position="125"/>
        <end position="144"/>
    </location>
</feature>